<feature type="compositionally biased region" description="Polar residues" evidence="1">
    <location>
        <begin position="63"/>
        <end position="75"/>
    </location>
</feature>
<organism evidence="3">
    <name type="scientific">Thrips palmi</name>
    <name type="common">Melon thrips</name>
    <dbReference type="NCBI Taxonomy" id="161013"/>
    <lineage>
        <taxon>Eukaryota</taxon>
        <taxon>Metazoa</taxon>
        <taxon>Ecdysozoa</taxon>
        <taxon>Arthropoda</taxon>
        <taxon>Hexapoda</taxon>
        <taxon>Insecta</taxon>
        <taxon>Pterygota</taxon>
        <taxon>Neoptera</taxon>
        <taxon>Paraneoptera</taxon>
        <taxon>Thysanoptera</taxon>
        <taxon>Terebrantia</taxon>
        <taxon>Thripoidea</taxon>
        <taxon>Thripidae</taxon>
        <taxon>Thrips</taxon>
    </lineage>
</organism>
<evidence type="ECO:0000313" key="3">
    <source>
        <dbReference type="RefSeq" id="XP_034234370.1"/>
    </source>
</evidence>
<proteinExistence type="predicted"/>
<accession>A0A6P8YC40</accession>
<dbReference type="GeneID" id="117641267"/>
<protein>
    <submittedName>
        <fullName evidence="3">Uncharacterized protein LOC117641267</fullName>
    </submittedName>
</protein>
<sequence>MDNHAMVSASLAAVIRQSLNPDFRKECYLLLGVTHNRDAQEVIYSRLKLRGPNATEKKIKNPIQVQNDDGANKSNAGCHKPVPDQSVNIDSKLPNMEQESCDVSTLTQVLGSHHDPSMIQANKMESIDSVESALTDDESQLDWDTEVSK</sequence>
<feature type="region of interest" description="Disordered" evidence="1">
    <location>
        <begin position="123"/>
        <end position="149"/>
    </location>
</feature>
<dbReference type="InParanoid" id="A0A6P8YC40"/>
<gene>
    <name evidence="3" type="primary">LOC117641267</name>
</gene>
<feature type="compositionally biased region" description="Acidic residues" evidence="1">
    <location>
        <begin position="134"/>
        <end position="149"/>
    </location>
</feature>
<dbReference type="Proteomes" id="UP000515158">
    <property type="component" value="Unplaced"/>
</dbReference>
<feature type="compositionally biased region" description="Polar residues" evidence="1">
    <location>
        <begin position="97"/>
        <end position="109"/>
    </location>
</feature>
<reference evidence="3" key="1">
    <citation type="submission" date="2025-08" db="UniProtKB">
        <authorList>
            <consortium name="RefSeq"/>
        </authorList>
    </citation>
    <scope>IDENTIFICATION</scope>
    <source>
        <tissue evidence="3">Total insect</tissue>
    </source>
</reference>
<keyword evidence="2" id="KW-1185">Reference proteome</keyword>
<dbReference type="AlphaFoldDB" id="A0A6P8YC40"/>
<feature type="region of interest" description="Disordered" evidence="1">
    <location>
        <begin position="58"/>
        <end position="109"/>
    </location>
</feature>
<dbReference type="RefSeq" id="XP_034234370.1">
    <property type="nucleotide sequence ID" value="XM_034378479.1"/>
</dbReference>
<dbReference type="KEGG" id="tpal:117641267"/>
<evidence type="ECO:0000313" key="2">
    <source>
        <dbReference type="Proteomes" id="UP000515158"/>
    </source>
</evidence>
<name>A0A6P8YC40_THRPL</name>
<evidence type="ECO:0000256" key="1">
    <source>
        <dbReference type="SAM" id="MobiDB-lite"/>
    </source>
</evidence>